<proteinExistence type="predicted"/>
<protein>
    <submittedName>
        <fullName evidence="2">SGNH/GDSL hydrolase family protein</fullName>
        <ecNumber evidence="2">3.1.-.-</ecNumber>
    </submittedName>
</protein>
<dbReference type="RefSeq" id="WP_380044143.1">
    <property type="nucleotide sequence ID" value="NZ_JBHLTC010000005.1"/>
</dbReference>
<evidence type="ECO:0000313" key="3">
    <source>
        <dbReference type="Proteomes" id="UP001589890"/>
    </source>
</evidence>
<dbReference type="InterPro" id="IPR036514">
    <property type="entry name" value="SGNH_hydro_sf"/>
</dbReference>
<dbReference type="EC" id="3.1.-.-" evidence="2"/>
<gene>
    <name evidence="2" type="ORF">ACFFGN_05180</name>
</gene>
<accession>A0ABV6QFN8</accession>
<dbReference type="Proteomes" id="UP001589890">
    <property type="component" value="Unassembled WGS sequence"/>
</dbReference>
<dbReference type="PANTHER" id="PTHR30383">
    <property type="entry name" value="THIOESTERASE 1/PROTEASE 1/LYSOPHOSPHOLIPASE L1"/>
    <property type="match status" value="1"/>
</dbReference>
<dbReference type="InterPro" id="IPR013830">
    <property type="entry name" value="SGNH_hydro"/>
</dbReference>
<dbReference type="GO" id="GO:0016787">
    <property type="term" value="F:hydrolase activity"/>
    <property type="evidence" value="ECO:0007669"/>
    <property type="project" value="UniProtKB-KW"/>
</dbReference>
<reference evidence="2 3" key="1">
    <citation type="submission" date="2024-09" db="EMBL/GenBank/DDBJ databases">
        <authorList>
            <person name="Sun Q."/>
            <person name="Mori K."/>
        </authorList>
    </citation>
    <scope>NUCLEOTIDE SEQUENCE [LARGE SCALE GENOMIC DNA]</scope>
    <source>
        <strain evidence="2 3">CGMCC 1.15906</strain>
    </source>
</reference>
<dbReference type="CDD" id="cd01834">
    <property type="entry name" value="SGNH_hydrolase_like_2"/>
    <property type="match status" value="1"/>
</dbReference>
<keyword evidence="2" id="KW-0378">Hydrolase</keyword>
<dbReference type="PANTHER" id="PTHR30383:SF5">
    <property type="entry name" value="SGNH HYDROLASE-TYPE ESTERASE DOMAIN-CONTAINING PROTEIN"/>
    <property type="match status" value="1"/>
</dbReference>
<feature type="domain" description="SGNH hydrolase-type esterase" evidence="1">
    <location>
        <begin position="18"/>
        <end position="207"/>
    </location>
</feature>
<evidence type="ECO:0000313" key="2">
    <source>
        <dbReference type="EMBL" id="MFC0623444.1"/>
    </source>
</evidence>
<sequence length="220" mass="23745">MNITGELLPAGSLVVFQGDSITHGGRGTTDDPNHILGHSYPFLIASEAAARYPGQGWRFINRGVSGDKVSDLAARWQQDTLNHRPDVLSILVGVNDANAVLQGTSADSGTGFESAYRSLLQRTVAELPAVRLVLGEPFYLPTSPVESLRETWGTAVQIRADIVRELADSFGATFVPYQAALEAAVALAPAEHWIWDGVHPTYAGQRILADTWINAVTRQP</sequence>
<dbReference type="Gene3D" id="3.40.50.1110">
    <property type="entry name" value="SGNH hydrolase"/>
    <property type="match status" value="1"/>
</dbReference>
<keyword evidence="3" id="KW-1185">Reference proteome</keyword>
<organism evidence="2 3">
    <name type="scientific">Kribbella deserti</name>
    <dbReference type="NCBI Taxonomy" id="1926257"/>
    <lineage>
        <taxon>Bacteria</taxon>
        <taxon>Bacillati</taxon>
        <taxon>Actinomycetota</taxon>
        <taxon>Actinomycetes</taxon>
        <taxon>Propionibacteriales</taxon>
        <taxon>Kribbellaceae</taxon>
        <taxon>Kribbella</taxon>
    </lineage>
</organism>
<evidence type="ECO:0000259" key="1">
    <source>
        <dbReference type="Pfam" id="PF13472"/>
    </source>
</evidence>
<dbReference type="InterPro" id="IPR051532">
    <property type="entry name" value="Ester_Hydrolysis_Enzymes"/>
</dbReference>
<comment type="caution">
    <text evidence="2">The sequence shown here is derived from an EMBL/GenBank/DDBJ whole genome shotgun (WGS) entry which is preliminary data.</text>
</comment>
<dbReference type="EMBL" id="JBHLTC010000005">
    <property type="protein sequence ID" value="MFC0623444.1"/>
    <property type="molecule type" value="Genomic_DNA"/>
</dbReference>
<dbReference type="Pfam" id="PF13472">
    <property type="entry name" value="Lipase_GDSL_2"/>
    <property type="match status" value="1"/>
</dbReference>
<name>A0ABV6QFN8_9ACTN</name>
<dbReference type="SUPFAM" id="SSF52266">
    <property type="entry name" value="SGNH hydrolase"/>
    <property type="match status" value="1"/>
</dbReference>